<reference evidence="2" key="1">
    <citation type="submission" date="2021-06" db="EMBL/GenBank/DDBJ databases">
        <authorList>
            <consortium name="DOE Joint Genome Institute"/>
            <person name="Mondo S.J."/>
            <person name="Amses K.R."/>
            <person name="Simmons D.R."/>
            <person name="Longcore J.E."/>
            <person name="Seto K."/>
            <person name="Alves G.H."/>
            <person name="Bonds A.E."/>
            <person name="Quandt C.A."/>
            <person name="Davis W.J."/>
            <person name="Chang Y."/>
            <person name="Letcher P.M."/>
            <person name="Powell M.J."/>
            <person name="Kuo A."/>
            <person name="Labutti K."/>
            <person name="Pangilinan J."/>
            <person name="Andreopoulos W."/>
            <person name="Tritt A."/>
            <person name="Riley R."/>
            <person name="Hundley H."/>
            <person name="Johnson J."/>
            <person name="Lipzen A."/>
            <person name="Barry K."/>
            <person name="Berbee M.L."/>
            <person name="Buchler N.E."/>
            <person name="Grigoriev I.V."/>
            <person name="Spatafora J.W."/>
            <person name="Stajich J.E."/>
            <person name="James T.Y."/>
        </authorList>
    </citation>
    <scope>NUCLEOTIDE SEQUENCE</scope>
    <source>
        <strain evidence="2">AG</strain>
    </source>
</reference>
<dbReference type="EMBL" id="MU620954">
    <property type="protein sequence ID" value="KAI8576493.1"/>
    <property type="molecule type" value="Genomic_DNA"/>
</dbReference>
<organism evidence="2 3">
    <name type="scientific">Umbelopsis ramanniana AG</name>
    <dbReference type="NCBI Taxonomy" id="1314678"/>
    <lineage>
        <taxon>Eukaryota</taxon>
        <taxon>Fungi</taxon>
        <taxon>Fungi incertae sedis</taxon>
        <taxon>Mucoromycota</taxon>
        <taxon>Mucoromycotina</taxon>
        <taxon>Umbelopsidomycetes</taxon>
        <taxon>Umbelopsidales</taxon>
        <taxon>Umbelopsidaceae</taxon>
        <taxon>Umbelopsis</taxon>
    </lineage>
</organism>
<reference evidence="2" key="2">
    <citation type="journal article" date="2022" name="Proc. Natl. Acad. Sci. U.S.A.">
        <title>Diploid-dominant life cycles characterize the early evolution of Fungi.</title>
        <authorList>
            <person name="Amses K.R."/>
            <person name="Simmons D.R."/>
            <person name="Longcore J.E."/>
            <person name="Mondo S.J."/>
            <person name="Seto K."/>
            <person name="Jeronimo G.H."/>
            <person name="Bonds A.E."/>
            <person name="Quandt C.A."/>
            <person name="Davis W.J."/>
            <person name="Chang Y."/>
            <person name="Federici B.A."/>
            <person name="Kuo A."/>
            <person name="LaButti K."/>
            <person name="Pangilinan J."/>
            <person name="Andreopoulos W."/>
            <person name="Tritt A."/>
            <person name="Riley R."/>
            <person name="Hundley H."/>
            <person name="Johnson J."/>
            <person name="Lipzen A."/>
            <person name="Barry K."/>
            <person name="Lang B.F."/>
            <person name="Cuomo C.A."/>
            <person name="Buchler N.E."/>
            <person name="Grigoriev I.V."/>
            <person name="Spatafora J.W."/>
            <person name="Stajich J.E."/>
            <person name="James T.Y."/>
        </authorList>
    </citation>
    <scope>NUCLEOTIDE SEQUENCE</scope>
    <source>
        <strain evidence="2">AG</strain>
    </source>
</reference>
<keyword evidence="1" id="KW-0812">Transmembrane</keyword>
<name>A0AAD5E2Q8_UMBRA</name>
<dbReference type="Proteomes" id="UP001206595">
    <property type="component" value="Unassembled WGS sequence"/>
</dbReference>
<protein>
    <submittedName>
        <fullName evidence="2">Uncharacterized protein</fullName>
    </submittedName>
</protein>
<evidence type="ECO:0000313" key="3">
    <source>
        <dbReference type="Proteomes" id="UP001206595"/>
    </source>
</evidence>
<dbReference type="AlphaFoldDB" id="A0AAD5E2Q8"/>
<accession>A0AAD5E2Q8</accession>
<keyword evidence="1" id="KW-0472">Membrane</keyword>
<gene>
    <name evidence="2" type="ORF">K450DRAFT_256428</name>
</gene>
<dbReference type="GeneID" id="75916847"/>
<evidence type="ECO:0000313" key="2">
    <source>
        <dbReference type="EMBL" id="KAI8576493.1"/>
    </source>
</evidence>
<feature type="transmembrane region" description="Helical" evidence="1">
    <location>
        <begin position="82"/>
        <end position="102"/>
    </location>
</feature>
<sequence>MWLGCMFEVGRFVFEVASVTSVCKVYGVDTKVSYKVFFMWIFLSIMAGFLLVSLLYLHIFLENPIIYHKRYYCYKVFVQTTLYNMIATVFMYLCWLWHIGFLSDVYEICNCKVAI</sequence>
<comment type="caution">
    <text evidence="2">The sequence shown here is derived from an EMBL/GenBank/DDBJ whole genome shotgun (WGS) entry which is preliminary data.</text>
</comment>
<keyword evidence="3" id="KW-1185">Reference proteome</keyword>
<dbReference type="RefSeq" id="XP_051441497.1">
    <property type="nucleotide sequence ID" value="XM_051591504.1"/>
</dbReference>
<evidence type="ECO:0000256" key="1">
    <source>
        <dbReference type="SAM" id="Phobius"/>
    </source>
</evidence>
<keyword evidence="1" id="KW-1133">Transmembrane helix</keyword>
<proteinExistence type="predicted"/>
<feature type="transmembrane region" description="Helical" evidence="1">
    <location>
        <begin position="37"/>
        <end position="61"/>
    </location>
</feature>